<evidence type="ECO:0000313" key="9">
    <source>
        <dbReference type="EMBL" id="QZT32887.1"/>
    </source>
</evidence>
<dbReference type="FunFam" id="3.20.20.70:FF:000210">
    <property type="entry name" value="2-nitropropane dioxygenase"/>
    <property type="match status" value="1"/>
</dbReference>
<dbReference type="OrthoDB" id="9778912at2"/>
<evidence type="ECO:0000313" key="11">
    <source>
        <dbReference type="Proteomes" id="UP000825179"/>
    </source>
</evidence>
<dbReference type="Gene3D" id="3.20.20.70">
    <property type="entry name" value="Aldolase class I"/>
    <property type="match status" value="1"/>
</dbReference>
<keyword evidence="11" id="KW-1185">Reference proteome</keyword>
<keyword evidence="7 9" id="KW-0503">Monooxygenase</keyword>
<sequence>MINRTPPQLAGQTVLPVIAAPMFLVSSPKLVIESCKAGIIGSFPLLNARTVDILEDWMQNIIEELEKTRQEEPDRCVAPWAVNFIAHRTNKRYEEDLELIKKYRPPIVITSLGDPEPVVKIVHKYNGLVFADVANLVHARKAAQKGVDGLILVCNGAGGHAGTINPMAFMGAVKEFWGGITVLAGCISSGQDILAAEVLGADFAYMGTRFIATHESFASSEYQKMLIESTAEDLIYTDAFSGIKANYLIPSIRKAGLDPDQLQKKESIDFSKLNQPEAKAWKDIWSAGQGVSTIKEVLSVAELVEKLKAEYHQALDSLCSKRSNLQCDTEIIP</sequence>
<reference evidence="8 10" key="1">
    <citation type="journal article" date="2011" name="J. Bacteriol.">
        <title>Draft genome sequence of the thermoalkaliphilic Caldalkalibacillus thermarum strain TA2.A1.</title>
        <authorList>
            <person name="Kalamorz F."/>
            <person name="Keis S."/>
            <person name="McMillan D.G."/>
            <person name="Olsson K."/>
            <person name="Stanton J.A."/>
            <person name="Stockwell P."/>
            <person name="Black M.A."/>
            <person name="Klingeman D.M."/>
            <person name="Land M.L."/>
            <person name="Han C.S."/>
            <person name="Martin S.L."/>
            <person name="Becher S.A."/>
            <person name="Peddie C.J."/>
            <person name="Morgan H.W."/>
            <person name="Matthies D."/>
            <person name="Preiss L."/>
            <person name="Meier T."/>
            <person name="Brown S.D."/>
            <person name="Cook G.M."/>
        </authorList>
    </citation>
    <scope>NUCLEOTIDE SEQUENCE [LARGE SCALE GENOMIC DNA]</scope>
    <source>
        <strain evidence="8 10">TA2.A1</strain>
    </source>
</reference>
<dbReference type="GO" id="GO:0051213">
    <property type="term" value="F:dioxygenase activity"/>
    <property type="evidence" value="ECO:0007669"/>
    <property type="project" value="UniProtKB-KW"/>
</dbReference>
<dbReference type="InterPro" id="IPR013785">
    <property type="entry name" value="Aldolase_TIM"/>
</dbReference>
<protein>
    <recommendedName>
        <fullName evidence="3">Probable nitronate monooxygenase</fullName>
    </recommendedName>
</protein>
<keyword evidence="8" id="KW-0223">Dioxygenase</keyword>
<dbReference type="SUPFAM" id="SSF51412">
    <property type="entry name" value="Inosine monophosphate dehydrogenase (IMPDH)"/>
    <property type="match status" value="1"/>
</dbReference>
<dbReference type="KEGG" id="cthu:HUR95_11095"/>
<comment type="similarity">
    <text evidence="2">Belongs to the nitronate monooxygenase family. NMO class I subfamily.</text>
</comment>
<dbReference type="EMBL" id="AFCE01000151">
    <property type="protein sequence ID" value="EGL82322.1"/>
    <property type="molecule type" value="Genomic_DNA"/>
</dbReference>
<evidence type="ECO:0000256" key="5">
    <source>
        <dbReference type="ARBA" id="ARBA00022643"/>
    </source>
</evidence>
<proteinExistence type="inferred from homology"/>
<evidence type="ECO:0000256" key="1">
    <source>
        <dbReference type="ARBA" id="ARBA00003535"/>
    </source>
</evidence>
<reference evidence="9" key="3">
    <citation type="submission" date="2021-08" db="EMBL/GenBank/DDBJ databases">
        <authorList>
            <person name="de Jong S."/>
            <person name="van den Broek M."/>
            <person name="Merkel A."/>
            <person name="de la Torre Cortes P."/>
            <person name="Kalamorz F."/>
            <person name="Cook G."/>
            <person name="van Loosdrecht M."/>
            <person name="McMillan D."/>
        </authorList>
    </citation>
    <scope>NUCLEOTIDE SEQUENCE</scope>
    <source>
        <strain evidence="9">TA2.A1</strain>
    </source>
</reference>
<dbReference type="EMBL" id="CP082237">
    <property type="protein sequence ID" value="QZT32887.1"/>
    <property type="molecule type" value="Genomic_DNA"/>
</dbReference>
<dbReference type="Proteomes" id="UP000010716">
    <property type="component" value="Unassembled WGS sequence"/>
</dbReference>
<dbReference type="GO" id="GO:0018580">
    <property type="term" value="F:nitronate monooxygenase activity"/>
    <property type="evidence" value="ECO:0007669"/>
    <property type="project" value="InterPro"/>
</dbReference>
<dbReference type="RefSeq" id="WP_007505411.1">
    <property type="nucleotide sequence ID" value="NZ_AFCE01000151.1"/>
</dbReference>
<dbReference type="AlphaFoldDB" id="F5L8I3"/>
<keyword evidence="5" id="KW-0288">FMN</keyword>
<comment type="function">
    <text evidence="1">Nitronate monooxygenase that uses molecular oxygen to catalyze the oxidative denitrification of alkyl nitronates. Acts on propionate 3-nitronate (P3N), the presumed physiological substrate. Probably functions in the detoxification of P3N, a metabolic poison produced by plants and fungi as a defense mechanism.</text>
</comment>
<evidence type="ECO:0000313" key="10">
    <source>
        <dbReference type="Proteomes" id="UP000010716"/>
    </source>
</evidence>
<evidence type="ECO:0000256" key="6">
    <source>
        <dbReference type="ARBA" id="ARBA00023002"/>
    </source>
</evidence>
<evidence type="ECO:0000256" key="3">
    <source>
        <dbReference type="ARBA" id="ARBA00013457"/>
    </source>
</evidence>
<keyword evidence="4" id="KW-0285">Flavoprotein</keyword>
<organism evidence="8 10">
    <name type="scientific">Caldalkalibacillus thermarum (strain TA2.A1)</name>
    <dbReference type="NCBI Taxonomy" id="986075"/>
    <lineage>
        <taxon>Bacteria</taxon>
        <taxon>Bacillati</taxon>
        <taxon>Bacillota</taxon>
        <taxon>Bacilli</taxon>
        <taxon>Bacillales</taxon>
        <taxon>Bacillaceae</taxon>
        <taxon>Caldalkalibacillus</taxon>
    </lineage>
</organism>
<reference evidence="9 11" key="2">
    <citation type="journal article" date="2020" name="Extremophiles">
        <title>Genomic analysis of Caldalkalibacillus thermarum TA2.A1 reveals aerobic alkaliphilic metabolism and evolutionary hallmarks linking alkaliphilic bacteria and plant life.</title>
        <authorList>
            <person name="de Jong S.I."/>
            <person name="van den Broek M.A."/>
            <person name="Merkel A.Y."/>
            <person name="de la Torre Cortes P."/>
            <person name="Kalamorz F."/>
            <person name="Cook G.M."/>
            <person name="van Loosdrecht M.C.M."/>
            <person name="McMillan D.G.G."/>
        </authorList>
    </citation>
    <scope>NUCLEOTIDE SEQUENCE [LARGE SCALE GENOMIC DNA]</scope>
    <source>
        <strain evidence="9 11">TA2.A1</strain>
    </source>
</reference>
<dbReference type="PANTHER" id="PTHR42747:SF4">
    <property type="entry name" value="BLR1330 PROTEIN"/>
    <property type="match status" value="1"/>
</dbReference>
<gene>
    <name evidence="8" type="ORF">CathTA2_2138</name>
    <name evidence="9" type="ORF">HUR95_11095</name>
</gene>
<dbReference type="CDD" id="cd04730">
    <property type="entry name" value="NPD_like"/>
    <property type="match status" value="1"/>
</dbReference>
<keyword evidence="6" id="KW-0560">Oxidoreductase</keyword>
<evidence type="ECO:0000256" key="4">
    <source>
        <dbReference type="ARBA" id="ARBA00022630"/>
    </source>
</evidence>
<name>F5L8I3_CALTT</name>
<dbReference type="Pfam" id="PF03060">
    <property type="entry name" value="NMO"/>
    <property type="match status" value="1"/>
</dbReference>
<evidence type="ECO:0000256" key="2">
    <source>
        <dbReference type="ARBA" id="ARBA00009881"/>
    </source>
</evidence>
<dbReference type="PANTHER" id="PTHR42747">
    <property type="entry name" value="NITRONATE MONOOXYGENASE-RELATED"/>
    <property type="match status" value="1"/>
</dbReference>
<dbReference type="Proteomes" id="UP000825179">
    <property type="component" value="Chromosome"/>
</dbReference>
<evidence type="ECO:0000313" key="8">
    <source>
        <dbReference type="EMBL" id="EGL82322.1"/>
    </source>
</evidence>
<accession>F5L8I3</accession>
<dbReference type="eggNOG" id="COG2070">
    <property type="taxonomic scope" value="Bacteria"/>
</dbReference>
<dbReference type="InterPro" id="IPR004136">
    <property type="entry name" value="NMO"/>
</dbReference>
<evidence type="ECO:0000256" key="7">
    <source>
        <dbReference type="ARBA" id="ARBA00023033"/>
    </source>
</evidence>